<keyword evidence="2" id="KW-0677">Repeat</keyword>
<evidence type="ECO:0000259" key="6">
    <source>
        <dbReference type="PROSITE" id="PS50172"/>
    </source>
</evidence>
<evidence type="ECO:0000256" key="2">
    <source>
        <dbReference type="ARBA" id="ARBA00022737"/>
    </source>
</evidence>
<gene>
    <name evidence="7" type="ORF">GIB67_001557</name>
</gene>
<dbReference type="PANTHER" id="PTHR13763">
    <property type="entry name" value="BREAST CANCER TYPE 1 SUSCEPTIBILITY PROTEIN BRCA1"/>
    <property type="match status" value="1"/>
</dbReference>
<keyword evidence="4" id="KW-0234">DNA repair</keyword>
<dbReference type="Proteomes" id="UP000541444">
    <property type="component" value="Unassembled WGS sequence"/>
</dbReference>
<name>A0A7J7L710_9MAGN</name>
<organism evidence="7 8">
    <name type="scientific">Kingdonia uniflora</name>
    <dbReference type="NCBI Taxonomy" id="39325"/>
    <lineage>
        <taxon>Eukaryota</taxon>
        <taxon>Viridiplantae</taxon>
        <taxon>Streptophyta</taxon>
        <taxon>Embryophyta</taxon>
        <taxon>Tracheophyta</taxon>
        <taxon>Spermatophyta</taxon>
        <taxon>Magnoliopsida</taxon>
        <taxon>Ranunculales</taxon>
        <taxon>Circaeasteraceae</taxon>
        <taxon>Kingdonia</taxon>
    </lineage>
</organism>
<proteinExistence type="predicted"/>
<protein>
    <recommendedName>
        <fullName evidence="6">BRCT domain-containing protein</fullName>
    </recommendedName>
</protein>
<dbReference type="AlphaFoldDB" id="A0A7J7L710"/>
<accession>A0A7J7L710</accession>
<evidence type="ECO:0000256" key="1">
    <source>
        <dbReference type="ARBA" id="ARBA00004123"/>
    </source>
</evidence>
<dbReference type="GO" id="GO:0045944">
    <property type="term" value="P:positive regulation of transcription by RNA polymerase II"/>
    <property type="evidence" value="ECO:0007669"/>
    <property type="project" value="TreeGrafter"/>
</dbReference>
<dbReference type="GO" id="GO:0004842">
    <property type="term" value="F:ubiquitin-protein transferase activity"/>
    <property type="evidence" value="ECO:0007669"/>
    <property type="project" value="TreeGrafter"/>
</dbReference>
<dbReference type="PANTHER" id="PTHR13763:SF0">
    <property type="entry name" value="BREAST CANCER TYPE 1 SUSCEPTIBILITY PROTEIN"/>
    <property type="match status" value="1"/>
</dbReference>
<sequence length="167" mass="18565">MASGNSPSSIAPGLPPAIDLPLSGIELFPMAHIPVTTDDDSFVSHSDDDKPIVIQKEKRNKRKLFDGYTFYFTADFLPWYKKFLQDLVATAGGFVLDKPLLNFSSPTKHILIYSLRCDSDDKFSCDSCCKSRNKAEALTSSRSQNKMASYTWILDSIVAGKLQAFIN</sequence>
<dbReference type="InterPro" id="IPR031099">
    <property type="entry name" value="BRCA1-associated"/>
</dbReference>
<keyword evidence="5" id="KW-0539">Nucleus</keyword>
<keyword evidence="3" id="KW-0227">DNA damage</keyword>
<keyword evidence="8" id="KW-1185">Reference proteome</keyword>
<dbReference type="InterPro" id="IPR036420">
    <property type="entry name" value="BRCT_dom_sf"/>
</dbReference>
<dbReference type="Gene3D" id="3.40.50.10190">
    <property type="entry name" value="BRCT domain"/>
    <property type="match status" value="1"/>
</dbReference>
<dbReference type="OrthoDB" id="2384350at2759"/>
<evidence type="ECO:0000313" key="8">
    <source>
        <dbReference type="Proteomes" id="UP000541444"/>
    </source>
</evidence>
<dbReference type="GO" id="GO:0000724">
    <property type="term" value="P:double-strand break repair via homologous recombination"/>
    <property type="evidence" value="ECO:0007669"/>
    <property type="project" value="TreeGrafter"/>
</dbReference>
<comment type="caution">
    <text evidence="7">The sequence shown here is derived from an EMBL/GenBank/DDBJ whole genome shotgun (WGS) entry which is preliminary data.</text>
</comment>
<reference evidence="7 8" key="1">
    <citation type="journal article" date="2020" name="IScience">
        <title>Genome Sequencing of the Endangered Kingdonia uniflora (Circaeasteraceae, Ranunculales) Reveals Potential Mechanisms of Evolutionary Specialization.</title>
        <authorList>
            <person name="Sun Y."/>
            <person name="Deng T."/>
            <person name="Zhang A."/>
            <person name="Moore M.J."/>
            <person name="Landis J.B."/>
            <person name="Lin N."/>
            <person name="Zhang H."/>
            <person name="Zhang X."/>
            <person name="Huang J."/>
            <person name="Zhang X."/>
            <person name="Sun H."/>
            <person name="Wang H."/>
        </authorList>
    </citation>
    <scope>NUCLEOTIDE SEQUENCE [LARGE SCALE GENOMIC DNA]</scope>
    <source>
        <strain evidence="7">TB1705</strain>
        <tissue evidence="7">Leaf</tissue>
    </source>
</reference>
<dbReference type="InterPro" id="IPR001357">
    <property type="entry name" value="BRCT_dom"/>
</dbReference>
<evidence type="ECO:0000256" key="4">
    <source>
        <dbReference type="ARBA" id="ARBA00023204"/>
    </source>
</evidence>
<dbReference type="SUPFAM" id="SSF52113">
    <property type="entry name" value="BRCT domain"/>
    <property type="match status" value="1"/>
</dbReference>
<comment type="subcellular location">
    <subcellularLocation>
        <location evidence="1">Nucleus</location>
    </subcellularLocation>
</comment>
<dbReference type="Pfam" id="PF16589">
    <property type="entry name" value="BRCT_2"/>
    <property type="match status" value="1"/>
</dbReference>
<feature type="domain" description="BRCT" evidence="6">
    <location>
        <begin position="60"/>
        <end position="167"/>
    </location>
</feature>
<evidence type="ECO:0000313" key="7">
    <source>
        <dbReference type="EMBL" id="KAF6138328.1"/>
    </source>
</evidence>
<dbReference type="EMBL" id="JACGCM010002601">
    <property type="protein sequence ID" value="KAF6138328.1"/>
    <property type="molecule type" value="Genomic_DNA"/>
</dbReference>
<evidence type="ECO:0000256" key="3">
    <source>
        <dbReference type="ARBA" id="ARBA00022763"/>
    </source>
</evidence>
<dbReference type="GO" id="GO:0005634">
    <property type="term" value="C:nucleus"/>
    <property type="evidence" value="ECO:0007669"/>
    <property type="project" value="UniProtKB-SubCell"/>
</dbReference>
<dbReference type="PROSITE" id="PS50172">
    <property type="entry name" value="BRCT"/>
    <property type="match status" value="1"/>
</dbReference>
<evidence type="ECO:0000256" key="5">
    <source>
        <dbReference type="ARBA" id="ARBA00023242"/>
    </source>
</evidence>